<name>A0ABY6M3T5_9FLAO</name>
<dbReference type="PANTHER" id="PTHR43233">
    <property type="entry name" value="FAMILY N-ACETYLTRANSFERASE, PUTATIVE (AFU_ORTHOLOGUE AFUA_6G03350)-RELATED"/>
    <property type="match status" value="1"/>
</dbReference>
<gene>
    <name evidence="2" type="ORF">K5I29_03030</name>
</gene>
<evidence type="ECO:0000313" key="2">
    <source>
        <dbReference type="EMBL" id="UYW02592.1"/>
    </source>
</evidence>
<dbReference type="EMBL" id="CP081495">
    <property type="protein sequence ID" value="UYW02592.1"/>
    <property type="molecule type" value="Genomic_DNA"/>
</dbReference>
<protein>
    <submittedName>
        <fullName evidence="2">GNAT family N-acetyltransferase</fullName>
    </submittedName>
</protein>
<reference evidence="2" key="1">
    <citation type="submission" date="2021-08" db="EMBL/GenBank/DDBJ databases">
        <title>Flavobacterium sp. strain CC-SYL302.</title>
        <authorList>
            <person name="Lin S.-Y."/>
            <person name="Lee T.-H."/>
            <person name="Young C.-C."/>
        </authorList>
    </citation>
    <scope>NUCLEOTIDE SEQUENCE</scope>
    <source>
        <strain evidence="2">CC-SYL302</strain>
    </source>
</reference>
<dbReference type="Gene3D" id="3.40.630.30">
    <property type="match status" value="1"/>
</dbReference>
<proteinExistence type="predicted"/>
<sequence length="81" mass="9060">MGRVVGDGGCFAQVVDICILPSYQGQGLGKKIMQDIKKFINEQLPESCYVSLLADGQANKLYEQFGFQDTMPKSRGMYFKK</sequence>
<accession>A0ABY6M3T5</accession>
<evidence type="ECO:0000313" key="3">
    <source>
        <dbReference type="Proteomes" id="UP001163328"/>
    </source>
</evidence>
<dbReference type="InterPro" id="IPR016181">
    <property type="entry name" value="Acyl_CoA_acyltransferase"/>
</dbReference>
<dbReference type="PANTHER" id="PTHR43233:SF1">
    <property type="entry name" value="FAMILY N-ACETYLTRANSFERASE, PUTATIVE (AFU_ORTHOLOGUE AFUA_6G03350)-RELATED"/>
    <property type="match status" value="1"/>
</dbReference>
<organism evidence="2 3">
    <name type="scientific">Flavobacterium agricola</name>
    <dbReference type="NCBI Taxonomy" id="2870839"/>
    <lineage>
        <taxon>Bacteria</taxon>
        <taxon>Pseudomonadati</taxon>
        <taxon>Bacteroidota</taxon>
        <taxon>Flavobacteriia</taxon>
        <taxon>Flavobacteriales</taxon>
        <taxon>Flavobacteriaceae</taxon>
        <taxon>Flavobacterium</taxon>
    </lineage>
</organism>
<feature type="domain" description="N-acetyltransferase" evidence="1">
    <location>
        <begin position="1"/>
        <end position="81"/>
    </location>
</feature>
<dbReference type="InterPro" id="IPR000182">
    <property type="entry name" value="GNAT_dom"/>
</dbReference>
<dbReference type="SUPFAM" id="SSF55729">
    <property type="entry name" value="Acyl-CoA N-acyltransferases (Nat)"/>
    <property type="match status" value="1"/>
</dbReference>
<dbReference type="PROSITE" id="PS51186">
    <property type="entry name" value="GNAT"/>
    <property type="match status" value="1"/>
</dbReference>
<dbReference type="Pfam" id="PF13508">
    <property type="entry name" value="Acetyltransf_7"/>
    <property type="match status" value="1"/>
</dbReference>
<dbReference type="InterPro" id="IPR053144">
    <property type="entry name" value="Acetyltransferase_Butenolide"/>
</dbReference>
<dbReference type="Proteomes" id="UP001163328">
    <property type="component" value="Chromosome"/>
</dbReference>
<evidence type="ECO:0000259" key="1">
    <source>
        <dbReference type="PROSITE" id="PS51186"/>
    </source>
</evidence>
<dbReference type="CDD" id="cd04301">
    <property type="entry name" value="NAT_SF"/>
    <property type="match status" value="1"/>
</dbReference>
<keyword evidence="3" id="KW-1185">Reference proteome</keyword>